<organism evidence="2 3">
    <name type="scientific">Dreissena polymorpha</name>
    <name type="common">Zebra mussel</name>
    <name type="synonym">Mytilus polymorpha</name>
    <dbReference type="NCBI Taxonomy" id="45954"/>
    <lineage>
        <taxon>Eukaryota</taxon>
        <taxon>Metazoa</taxon>
        <taxon>Spiralia</taxon>
        <taxon>Lophotrochozoa</taxon>
        <taxon>Mollusca</taxon>
        <taxon>Bivalvia</taxon>
        <taxon>Autobranchia</taxon>
        <taxon>Heteroconchia</taxon>
        <taxon>Euheterodonta</taxon>
        <taxon>Imparidentia</taxon>
        <taxon>Neoheterodontei</taxon>
        <taxon>Myida</taxon>
        <taxon>Dreissenoidea</taxon>
        <taxon>Dreissenidae</taxon>
        <taxon>Dreissena</taxon>
    </lineage>
</organism>
<protein>
    <submittedName>
        <fullName evidence="2">Uncharacterized protein</fullName>
    </submittedName>
</protein>
<keyword evidence="3" id="KW-1185">Reference proteome</keyword>
<dbReference type="Proteomes" id="UP000828390">
    <property type="component" value="Unassembled WGS sequence"/>
</dbReference>
<sequence>MEKSRFMDYQKNQQVQKRFTMGAEDLKSEYVGADFRVLKHSNEKPHWELTTLNRHYSEQGDKLALKGNRCYSTDSYNHERDRAKFYRDEIRKNGHWTFLEKCDDVEVEAASYISQNGNFENYQSEMRPELSRSLSNNQNGGDSGSRRAYMAQRSYSDYKTYKEGYAMGSVKEDGAINLSKEIGKSHDNSTSPIATTNGTMEHNTQGPSSPQMDGRFISAKSASLTKSRHQHRPSSSESSTDSLGSPTGPPNMALLLSLAAQHGLTPQQVQGMLMAQAGVASAAAPPPHIQQLLQVQQSAMLQQQQKAHEAALMQLNEQLQMNLLQQSQLIQDKKTNGKQTQQTLQQLGMQQQTIVSQIQQIQLQQRQLLLACLMQPFSAQHGNLFWHSDTLFEAFVVLKKIMLN</sequence>
<comment type="caution">
    <text evidence="2">The sequence shown here is derived from an EMBL/GenBank/DDBJ whole genome shotgun (WGS) entry which is preliminary data.</text>
</comment>
<feature type="region of interest" description="Disordered" evidence="1">
    <location>
        <begin position="181"/>
        <end position="252"/>
    </location>
</feature>
<name>A0A9D4S6B3_DREPO</name>
<evidence type="ECO:0000313" key="3">
    <source>
        <dbReference type="Proteomes" id="UP000828390"/>
    </source>
</evidence>
<evidence type="ECO:0000313" key="2">
    <source>
        <dbReference type="EMBL" id="KAH3893221.1"/>
    </source>
</evidence>
<dbReference type="EMBL" id="JAIWYP010000001">
    <property type="protein sequence ID" value="KAH3893221.1"/>
    <property type="molecule type" value="Genomic_DNA"/>
</dbReference>
<dbReference type="AlphaFoldDB" id="A0A9D4S6B3"/>
<proteinExistence type="predicted"/>
<reference evidence="2" key="1">
    <citation type="journal article" date="2019" name="bioRxiv">
        <title>The Genome of the Zebra Mussel, Dreissena polymorpha: A Resource for Invasive Species Research.</title>
        <authorList>
            <person name="McCartney M.A."/>
            <person name="Auch B."/>
            <person name="Kono T."/>
            <person name="Mallez S."/>
            <person name="Zhang Y."/>
            <person name="Obille A."/>
            <person name="Becker A."/>
            <person name="Abrahante J.E."/>
            <person name="Garbe J."/>
            <person name="Badalamenti J.P."/>
            <person name="Herman A."/>
            <person name="Mangelson H."/>
            <person name="Liachko I."/>
            <person name="Sullivan S."/>
            <person name="Sone E.D."/>
            <person name="Koren S."/>
            <person name="Silverstein K.A.T."/>
            <person name="Beckman K.B."/>
            <person name="Gohl D.M."/>
        </authorList>
    </citation>
    <scope>NUCLEOTIDE SEQUENCE</scope>
    <source>
        <strain evidence="2">Duluth1</strain>
        <tissue evidence="2">Whole animal</tissue>
    </source>
</reference>
<reference evidence="2" key="2">
    <citation type="submission" date="2020-11" db="EMBL/GenBank/DDBJ databases">
        <authorList>
            <person name="McCartney M.A."/>
            <person name="Auch B."/>
            <person name="Kono T."/>
            <person name="Mallez S."/>
            <person name="Becker A."/>
            <person name="Gohl D.M."/>
            <person name="Silverstein K.A.T."/>
            <person name="Koren S."/>
            <person name="Bechman K.B."/>
            <person name="Herman A."/>
            <person name="Abrahante J.E."/>
            <person name="Garbe J."/>
        </authorList>
    </citation>
    <scope>NUCLEOTIDE SEQUENCE</scope>
    <source>
        <strain evidence="2">Duluth1</strain>
        <tissue evidence="2">Whole animal</tissue>
    </source>
</reference>
<feature type="compositionally biased region" description="Low complexity" evidence="1">
    <location>
        <begin position="235"/>
        <end position="245"/>
    </location>
</feature>
<evidence type="ECO:0000256" key="1">
    <source>
        <dbReference type="SAM" id="MobiDB-lite"/>
    </source>
</evidence>
<feature type="compositionally biased region" description="Polar residues" evidence="1">
    <location>
        <begin position="188"/>
        <end position="211"/>
    </location>
</feature>
<accession>A0A9D4S6B3</accession>
<gene>
    <name evidence="2" type="ORF">DPMN_017364</name>
</gene>
<feature type="region of interest" description="Disordered" evidence="1">
    <location>
        <begin position="124"/>
        <end position="148"/>
    </location>
</feature>